<dbReference type="InterPro" id="IPR001247">
    <property type="entry name" value="ExoRNase_PH_dom1"/>
</dbReference>
<dbReference type="GO" id="GO:0000958">
    <property type="term" value="P:mitochondrial mRNA catabolic process"/>
    <property type="evidence" value="ECO:0007669"/>
    <property type="project" value="TreeGrafter"/>
</dbReference>
<keyword evidence="5" id="KW-0694">RNA-binding</keyword>
<dbReference type="PANTHER" id="PTHR11252:SF0">
    <property type="entry name" value="POLYRIBONUCLEOTIDE NUCLEOTIDYLTRANSFERASE 1, MITOCHONDRIAL"/>
    <property type="match status" value="1"/>
</dbReference>
<dbReference type="Pfam" id="PF03725">
    <property type="entry name" value="RNase_PH_C"/>
    <property type="match status" value="1"/>
</dbReference>
<dbReference type="EMBL" id="JAIWYP010000003">
    <property type="protein sequence ID" value="KAH3859304.1"/>
    <property type="molecule type" value="Genomic_DNA"/>
</dbReference>
<dbReference type="GO" id="GO:0000175">
    <property type="term" value="F:3'-5'-RNA exonuclease activity"/>
    <property type="evidence" value="ECO:0007669"/>
    <property type="project" value="TreeGrafter"/>
</dbReference>
<dbReference type="Pfam" id="PF03726">
    <property type="entry name" value="PNPase"/>
    <property type="match status" value="1"/>
</dbReference>
<evidence type="ECO:0000256" key="1">
    <source>
        <dbReference type="ARBA" id="ARBA00007404"/>
    </source>
</evidence>
<gene>
    <name evidence="9" type="ORF">DPMN_102022</name>
</gene>
<keyword evidence="4" id="KW-0548">Nucleotidyltransferase</keyword>
<reference evidence="9" key="2">
    <citation type="submission" date="2020-11" db="EMBL/GenBank/DDBJ databases">
        <authorList>
            <person name="McCartney M.A."/>
            <person name="Auch B."/>
            <person name="Kono T."/>
            <person name="Mallez S."/>
            <person name="Becker A."/>
            <person name="Gohl D.M."/>
            <person name="Silverstein K.A.T."/>
            <person name="Koren S."/>
            <person name="Bechman K.B."/>
            <person name="Herman A."/>
            <person name="Abrahante J.E."/>
            <person name="Garbe J."/>
        </authorList>
    </citation>
    <scope>NUCLEOTIDE SEQUENCE</scope>
    <source>
        <strain evidence="9">Duluth1</strain>
        <tissue evidence="9">Whole animal</tissue>
    </source>
</reference>
<dbReference type="Pfam" id="PF01138">
    <property type="entry name" value="RNase_PH"/>
    <property type="match status" value="1"/>
</dbReference>
<reference evidence="9" key="1">
    <citation type="journal article" date="2019" name="bioRxiv">
        <title>The Genome of the Zebra Mussel, Dreissena polymorpha: A Resource for Invasive Species Research.</title>
        <authorList>
            <person name="McCartney M.A."/>
            <person name="Auch B."/>
            <person name="Kono T."/>
            <person name="Mallez S."/>
            <person name="Zhang Y."/>
            <person name="Obille A."/>
            <person name="Becker A."/>
            <person name="Abrahante J.E."/>
            <person name="Garbe J."/>
            <person name="Badalamenti J.P."/>
            <person name="Herman A."/>
            <person name="Mangelson H."/>
            <person name="Liachko I."/>
            <person name="Sullivan S."/>
            <person name="Sone E.D."/>
            <person name="Koren S."/>
            <person name="Silverstein K.A.T."/>
            <person name="Beckman K.B."/>
            <person name="Gohl D.M."/>
        </authorList>
    </citation>
    <scope>NUCLEOTIDE SEQUENCE</scope>
    <source>
        <strain evidence="9">Duluth1</strain>
        <tissue evidence="9">Whole animal</tissue>
    </source>
</reference>
<dbReference type="Gene3D" id="3.30.230.70">
    <property type="entry name" value="GHMP Kinase, N-terminal domain"/>
    <property type="match status" value="2"/>
</dbReference>
<dbReference type="GO" id="GO:0000965">
    <property type="term" value="P:mitochondrial RNA 3'-end processing"/>
    <property type="evidence" value="ECO:0007669"/>
    <property type="project" value="TreeGrafter"/>
</dbReference>
<evidence type="ECO:0000256" key="4">
    <source>
        <dbReference type="ARBA" id="ARBA00022695"/>
    </source>
</evidence>
<dbReference type="SUPFAM" id="SSF46915">
    <property type="entry name" value="Polynucleotide phosphorylase/guanosine pentaphosphate synthase (PNPase/GPSI), domain 3"/>
    <property type="match status" value="1"/>
</dbReference>
<organism evidence="9 10">
    <name type="scientific">Dreissena polymorpha</name>
    <name type="common">Zebra mussel</name>
    <name type="synonym">Mytilus polymorpha</name>
    <dbReference type="NCBI Taxonomy" id="45954"/>
    <lineage>
        <taxon>Eukaryota</taxon>
        <taxon>Metazoa</taxon>
        <taxon>Spiralia</taxon>
        <taxon>Lophotrochozoa</taxon>
        <taxon>Mollusca</taxon>
        <taxon>Bivalvia</taxon>
        <taxon>Autobranchia</taxon>
        <taxon>Heteroconchia</taxon>
        <taxon>Euheterodonta</taxon>
        <taxon>Imparidentia</taxon>
        <taxon>Neoheterodontei</taxon>
        <taxon>Myida</taxon>
        <taxon>Dreissenoidea</taxon>
        <taxon>Dreissenidae</taxon>
        <taxon>Dreissena</taxon>
    </lineage>
</organism>
<dbReference type="GO" id="GO:0004654">
    <property type="term" value="F:polyribonucleotide nucleotidyltransferase activity"/>
    <property type="evidence" value="ECO:0007669"/>
    <property type="project" value="UniProtKB-EC"/>
</dbReference>
<proteinExistence type="inferred from homology"/>
<keyword evidence="3" id="KW-0808">Transferase</keyword>
<dbReference type="Gene3D" id="1.10.10.400">
    <property type="entry name" value="Polyribonucleotide nucleotidyltransferase, RNA-binding domain"/>
    <property type="match status" value="1"/>
</dbReference>
<dbReference type="FunFam" id="3.30.230.70:FF:000001">
    <property type="entry name" value="Polyribonucleotide nucleotidyltransferase"/>
    <property type="match status" value="1"/>
</dbReference>
<evidence type="ECO:0000259" key="6">
    <source>
        <dbReference type="Pfam" id="PF01138"/>
    </source>
</evidence>
<dbReference type="SUPFAM" id="SSF54211">
    <property type="entry name" value="Ribosomal protein S5 domain 2-like"/>
    <property type="match status" value="2"/>
</dbReference>
<dbReference type="EC" id="2.7.7.8" evidence="2"/>
<dbReference type="InterPro" id="IPR012162">
    <property type="entry name" value="PNPase"/>
</dbReference>
<keyword evidence="10" id="KW-1185">Reference proteome</keyword>
<feature type="non-terminal residue" evidence="9">
    <location>
        <position position="1"/>
    </location>
</feature>
<evidence type="ECO:0000256" key="2">
    <source>
        <dbReference type="ARBA" id="ARBA00012416"/>
    </source>
</evidence>
<comment type="similarity">
    <text evidence="1">Belongs to the polyribonucleotide nucleotidyltransferase family.</text>
</comment>
<evidence type="ECO:0000256" key="5">
    <source>
        <dbReference type="ARBA" id="ARBA00022884"/>
    </source>
</evidence>
<protein>
    <recommendedName>
        <fullName evidence="2">polyribonucleotide nucleotidyltransferase</fullName>
        <ecNumber evidence="2">2.7.7.8</ecNumber>
    </recommendedName>
</protein>
<dbReference type="GO" id="GO:0005739">
    <property type="term" value="C:mitochondrion"/>
    <property type="evidence" value="ECO:0007669"/>
    <property type="project" value="TreeGrafter"/>
</dbReference>
<accession>A0A9D4R8T2</accession>
<dbReference type="InterPro" id="IPR015848">
    <property type="entry name" value="PNPase_PH_RNA-bd_bac/org-type"/>
</dbReference>
<name>A0A9D4R8T2_DREPO</name>
<dbReference type="InterPro" id="IPR036456">
    <property type="entry name" value="PNPase_PH_RNA-bd_sf"/>
</dbReference>
<evidence type="ECO:0000259" key="8">
    <source>
        <dbReference type="Pfam" id="PF03726"/>
    </source>
</evidence>
<dbReference type="InterPro" id="IPR036345">
    <property type="entry name" value="ExoRNase_PH_dom2_sf"/>
</dbReference>
<dbReference type="PANTHER" id="PTHR11252">
    <property type="entry name" value="POLYRIBONUCLEOTIDE NUCLEOTIDYLTRANSFERASE"/>
    <property type="match status" value="1"/>
</dbReference>
<dbReference type="InterPro" id="IPR015847">
    <property type="entry name" value="ExoRNase_PH_dom2"/>
</dbReference>
<feature type="domain" description="Exoribonuclease phosphorolytic" evidence="7">
    <location>
        <begin position="184"/>
        <end position="241"/>
    </location>
</feature>
<dbReference type="GO" id="GO:0003723">
    <property type="term" value="F:RNA binding"/>
    <property type="evidence" value="ECO:0007669"/>
    <property type="project" value="UniProtKB-KW"/>
</dbReference>
<dbReference type="GO" id="GO:0005829">
    <property type="term" value="C:cytosol"/>
    <property type="evidence" value="ECO:0007669"/>
    <property type="project" value="TreeGrafter"/>
</dbReference>
<evidence type="ECO:0000256" key="3">
    <source>
        <dbReference type="ARBA" id="ARBA00022679"/>
    </source>
</evidence>
<dbReference type="InterPro" id="IPR027408">
    <property type="entry name" value="PNPase/RNase_PH_dom_sf"/>
</dbReference>
<feature type="domain" description="Polyribonucleotide nucleotidyltransferase RNA-binding" evidence="8">
    <location>
        <begin position="281"/>
        <end position="361"/>
    </location>
</feature>
<dbReference type="Proteomes" id="UP000828390">
    <property type="component" value="Unassembled WGS sequence"/>
</dbReference>
<dbReference type="InterPro" id="IPR020568">
    <property type="entry name" value="Ribosomal_Su5_D2-typ_SF"/>
</dbReference>
<comment type="caution">
    <text evidence="9">The sequence shown here is derived from an EMBL/GenBank/DDBJ whole genome shotgun (WGS) entry which is preliminary data.</text>
</comment>
<evidence type="ECO:0000259" key="7">
    <source>
        <dbReference type="Pfam" id="PF03725"/>
    </source>
</evidence>
<feature type="domain" description="Exoribonuclease phosphorolytic" evidence="6">
    <location>
        <begin position="53"/>
        <end position="181"/>
    </location>
</feature>
<evidence type="ECO:0000313" key="10">
    <source>
        <dbReference type="Proteomes" id="UP000828390"/>
    </source>
</evidence>
<evidence type="ECO:0000313" key="9">
    <source>
        <dbReference type="EMBL" id="KAH3859304.1"/>
    </source>
</evidence>
<sequence length="415" mass="45504">MAAPMMSRLKVTSGKLNHFCSKKIFLRTNNHTKNTWKTLYHSLTIDTGGEQRLYLEVGKLARFADGSVVATCGDTAVLVAISGSTQQSPGAQFLPLTVDFRQKAAAAGRIPTNHLRRDLGPSDREILISRVIDRSLRAKFPDNYFCETQITCNVLSIDGVNDPDVISINGASAALAASMLPWNGPVGAVRVGYTSQQDFTINPSRRQQQQGLGSVIVTSDENENVLMLEGETKIVDYRTFINGIMEGTRNAAKIAREIGQLTSPRKRVHTLTQQDGPSKDLLQEIESIHGEKVLAVLTDSSHDKISRDTALKNARYTTLTKLQENPRPDVPPQKLHDAVSIVEKKLIRQQILDSSKRCDGRLLEEVRPISSSVGLYAPLHGSALFQRGQTQVLCSVTFDSLQASLKADPISVMTG</sequence>
<dbReference type="AlphaFoldDB" id="A0A9D4R8T2"/>
<dbReference type="SUPFAM" id="SSF55666">
    <property type="entry name" value="Ribonuclease PH domain 2-like"/>
    <property type="match status" value="1"/>
</dbReference>